<dbReference type="SUPFAM" id="SSF48452">
    <property type="entry name" value="TPR-like"/>
    <property type="match status" value="1"/>
</dbReference>
<dbReference type="InterPro" id="IPR033985">
    <property type="entry name" value="SusD-like_N"/>
</dbReference>
<organism evidence="8 9">
    <name type="scientific">Zunongwangia mangrovi</name>
    <dbReference type="NCBI Taxonomy" id="1334022"/>
    <lineage>
        <taxon>Bacteria</taxon>
        <taxon>Pseudomonadati</taxon>
        <taxon>Bacteroidota</taxon>
        <taxon>Flavobacteriia</taxon>
        <taxon>Flavobacteriales</taxon>
        <taxon>Flavobacteriaceae</taxon>
        <taxon>Zunongwangia</taxon>
    </lineage>
</organism>
<evidence type="ECO:0000256" key="1">
    <source>
        <dbReference type="ARBA" id="ARBA00004442"/>
    </source>
</evidence>
<feature type="domain" description="RagB/SusD" evidence="6">
    <location>
        <begin position="356"/>
        <end position="495"/>
    </location>
</feature>
<dbReference type="STRING" id="1334022.SAMN04487907_1077"/>
<proteinExistence type="inferred from homology"/>
<evidence type="ECO:0000259" key="7">
    <source>
        <dbReference type="Pfam" id="PF14322"/>
    </source>
</evidence>
<evidence type="ECO:0000256" key="2">
    <source>
        <dbReference type="ARBA" id="ARBA00006275"/>
    </source>
</evidence>
<dbReference type="OrthoDB" id="5694214at2"/>
<dbReference type="Pfam" id="PF14322">
    <property type="entry name" value="SusD-like_3"/>
    <property type="match status" value="1"/>
</dbReference>
<protein>
    <submittedName>
        <fullName evidence="8">Starch-binding associating with outer membrane</fullName>
    </submittedName>
</protein>
<dbReference type="InterPro" id="IPR011990">
    <property type="entry name" value="TPR-like_helical_dom_sf"/>
</dbReference>
<keyword evidence="3" id="KW-0732">Signal</keyword>
<dbReference type="PROSITE" id="PS51257">
    <property type="entry name" value="PROKAR_LIPOPROTEIN"/>
    <property type="match status" value="1"/>
</dbReference>
<evidence type="ECO:0000313" key="8">
    <source>
        <dbReference type="EMBL" id="SFC66854.1"/>
    </source>
</evidence>
<evidence type="ECO:0000256" key="4">
    <source>
        <dbReference type="ARBA" id="ARBA00023136"/>
    </source>
</evidence>
<evidence type="ECO:0000259" key="6">
    <source>
        <dbReference type="Pfam" id="PF07980"/>
    </source>
</evidence>
<dbReference type="EMBL" id="FOKV01000007">
    <property type="protein sequence ID" value="SFC66854.1"/>
    <property type="molecule type" value="Genomic_DNA"/>
</dbReference>
<dbReference type="Proteomes" id="UP000199438">
    <property type="component" value="Unassembled WGS sequence"/>
</dbReference>
<keyword evidence="5" id="KW-0998">Cell outer membrane</keyword>
<feature type="domain" description="SusD-like N-terminal" evidence="7">
    <location>
        <begin position="22"/>
        <end position="231"/>
    </location>
</feature>
<reference evidence="9" key="1">
    <citation type="submission" date="2016-10" db="EMBL/GenBank/DDBJ databases">
        <authorList>
            <person name="Varghese N."/>
            <person name="Submissions S."/>
        </authorList>
    </citation>
    <scope>NUCLEOTIDE SEQUENCE [LARGE SCALE GENOMIC DNA]</scope>
    <source>
        <strain evidence="9">DSM 24499</strain>
    </source>
</reference>
<dbReference type="Gene3D" id="1.25.40.390">
    <property type="match status" value="1"/>
</dbReference>
<dbReference type="RefSeq" id="WP_092543674.1">
    <property type="nucleotide sequence ID" value="NZ_FOKV01000007.1"/>
</dbReference>
<dbReference type="CDD" id="cd08977">
    <property type="entry name" value="SusD"/>
    <property type="match status" value="1"/>
</dbReference>
<gene>
    <name evidence="8" type="ORF">SAMN04487907_1077</name>
</gene>
<sequence>MKIRKKYIYIVVALILFTSCEDFLEKEPFHQPVQQNFWQTSEDVESGLNGAYALLRVAFNDKVAYYTYGDVPSDQFSYTGYEDYDNIRMYNLGERLNENSSYRTMVHMRDWTNFYKVINHVNTIIAKTQEISVNEFDSEQDKNNKIGEAYFLRGFTYFYMTRIWGDLPLLTEYIRDPVNQPYVARSPKEEIWDQINSDLTMASDLLTWGYNRGVNNAIRGSKGATLATLAHLHAWQGNYDQVANVTQTLLENGGYALIPGNQYETMFDNPTTENIFEISSQLEDEEEFQEDGEFTIGRKLLKFPYTVREFQVEPEWRFDVNRFRTLFNVQDGETNDSIPDLRLQQVFEDIGSFMPITTKYDNTGFEFPDETRGFYVDNNIIIFRLAGIMLLRAEALAAMGQTSGSIELLDQVRARVGLEPYNGEQELFTAVMEERARELWAEGHRFYDMIRMKREVPTFQFSFINDDDFQAEKYYWPIEPLLRTNDPELEQTEFWRSRI</sequence>
<dbReference type="GO" id="GO:0009279">
    <property type="term" value="C:cell outer membrane"/>
    <property type="evidence" value="ECO:0007669"/>
    <property type="project" value="UniProtKB-SubCell"/>
</dbReference>
<dbReference type="Pfam" id="PF07980">
    <property type="entry name" value="SusD_RagB"/>
    <property type="match status" value="1"/>
</dbReference>
<evidence type="ECO:0000256" key="3">
    <source>
        <dbReference type="ARBA" id="ARBA00022729"/>
    </source>
</evidence>
<dbReference type="InterPro" id="IPR012944">
    <property type="entry name" value="SusD_RagB_dom"/>
</dbReference>
<keyword evidence="4" id="KW-0472">Membrane</keyword>
<dbReference type="AlphaFoldDB" id="A0A1I1L1D5"/>
<keyword evidence="9" id="KW-1185">Reference proteome</keyword>
<evidence type="ECO:0000313" key="9">
    <source>
        <dbReference type="Proteomes" id="UP000199438"/>
    </source>
</evidence>
<comment type="similarity">
    <text evidence="2">Belongs to the SusD family.</text>
</comment>
<evidence type="ECO:0000256" key="5">
    <source>
        <dbReference type="ARBA" id="ARBA00023237"/>
    </source>
</evidence>
<accession>A0A1I1L1D5</accession>
<name>A0A1I1L1D5_9FLAO</name>
<comment type="subcellular location">
    <subcellularLocation>
        <location evidence="1">Cell outer membrane</location>
    </subcellularLocation>
</comment>